<dbReference type="HOGENOM" id="CLU_051249_1_0_1"/>
<dbReference type="PANTHER" id="PTHR22743">
    <property type="entry name" value="MEPRIN/TRAF-LIKE MATH FAMILY-C.ELEGANS"/>
    <property type="match status" value="1"/>
</dbReference>
<keyword evidence="3" id="KW-1185">Reference proteome</keyword>
<dbReference type="FunCoup" id="G0MJS5">
    <property type="interactions" value="10"/>
</dbReference>
<dbReference type="Pfam" id="PF00651">
    <property type="entry name" value="BTB"/>
    <property type="match status" value="1"/>
</dbReference>
<dbReference type="SMART" id="SM00225">
    <property type="entry name" value="BTB"/>
    <property type="match status" value="1"/>
</dbReference>
<dbReference type="SUPFAM" id="SSF54695">
    <property type="entry name" value="POZ domain"/>
    <property type="match status" value="1"/>
</dbReference>
<dbReference type="eggNOG" id="ENOG502RT6N">
    <property type="taxonomic scope" value="Eukaryota"/>
</dbReference>
<dbReference type="STRING" id="135651.G0MJS5"/>
<dbReference type="AlphaFoldDB" id="G0MJS5"/>
<dbReference type="CDD" id="cd00121">
    <property type="entry name" value="MATH"/>
    <property type="match status" value="1"/>
</dbReference>
<feature type="domain" description="BTB" evidence="1">
    <location>
        <begin position="145"/>
        <end position="212"/>
    </location>
</feature>
<organism evidence="3">
    <name type="scientific">Caenorhabditis brenneri</name>
    <name type="common">Nematode worm</name>
    <dbReference type="NCBI Taxonomy" id="135651"/>
    <lineage>
        <taxon>Eukaryota</taxon>
        <taxon>Metazoa</taxon>
        <taxon>Ecdysozoa</taxon>
        <taxon>Nematoda</taxon>
        <taxon>Chromadorea</taxon>
        <taxon>Rhabditida</taxon>
        <taxon>Rhabditina</taxon>
        <taxon>Rhabditomorpha</taxon>
        <taxon>Rhabditoidea</taxon>
        <taxon>Rhabditidae</taxon>
        <taxon>Peloderinae</taxon>
        <taxon>Caenorhabditis</taxon>
    </lineage>
</organism>
<sequence>MSLLSPPKKFVLKHRFPLVPGMVNREKRYGPSEVHFGIPWRIKIQRSGSHFAAFLCCQKTTENFQVVFEMKIFSVLGIERSRKTSFKILDLKTGNDGYGWDFMKWDDVENHFLIRNSVSMECHVELKEVVRPSYRRFDESAKEMSDVVLVVEEQRFHVSKLFLSFQSPYFHSLLLGNFIESSSSEIILKDVNPESFQFFLELLHGESSITEDNIESLLHLGDMFDCPTVMRRCEEYLFLFPGKIELKEKLRLAVQYRMKDVKRQCLQEVKTIADIPDILPIPLRELNLRTAISMLKTL</sequence>
<dbReference type="OMA" id="HFDIPWR"/>
<dbReference type="PROSITE" id="PS50097">
    <property type="entry name" value="BTB"/>
    <property type="match status" value="1"/>
</dbReference>
<dbReference type="Gene3D" id="3.30.710.10">
    <property type="entry name" value="Potassium Channel Kv1.1, Chain A"/>
    <property type="match status" value="1"/>
</dbReference>
<evidence type="ECO:0000313" key="3">
    <source>
        <dbReference type="Proteomes" id="UP000008068"/>
    </source>
</evidence>
<dbReference type="InterPro" id="IPR011333">
    <property type="entry name" value="SKP1/BTB/POZ_sf"/>
</dbReference>
<dbReference type="Pfam" id="PF00917">
    <property type="entry name" value="MATH"/>
    <property type="match status" value="1"/>
</dbReference>
<proteinExistence type="predicted"/>
<evidence type="ECO:0000313" key="2">
    <source>
        <dbReference type="EMBL" id="EGT32481.1"/>
    </source>
</evidence>
<reference evidence="3" key="1">
    <citation type="submission" date="2011-07" db="EMBL/GenBank/DDBJ databases">
        <authorList>
            <consortium name="Caenorhabditis brenneri Sequencing and Analysis Consortium"/>
            <person name="Wilson R.K."/>
        </authorList>
    </citation>
    <scope>NUCLEOTIDE SEQUENCE [LARGE SCALE GENOMIC DNA]</scope>
    <source>
        <strain evidence="3">PB2801</strain>
    </source>
</reference>
<dbReference type="InterPro" id="IPR002083">
    <property type="entry name" value="MATH/TRAF_dom"/>
</dbReference>
<dbReference type="SUPFAM" id="SSF49599">
    <property type="entry name" value="TRAF domain-like"/>
    <property type="match status" value="1"/>
</dbReference>
<gene>
    <name evidence="2" type="primary">Cbn-bath-25</name>
    <name evidence="2" type="ORF">CAEBREN_07596</name>
</gene>
<dbReference type="EMBL" id="GL379797">
    <property type="protein sequence ID" value="EGT32481.1"/>
    <property type="molecule type" value="Genomic_DNA"/>
</dbReference>
<dbReference type="Proteomes" id="UP000008068">
    <property type="component" value="Unassembled WGS sequence"/>
</dbReference>
<dbReference type="InterPro" id="IPR052664">
    <property type="entry name" value="BTB-MATH_domain_protein"/>
</dbReference>
<protein>
    <submittedName>
        <fullName evidence="2">CBN-BATH-25 protein</fullName>
    </submittedName>
</protein>
<accession>G0MJS5</accession>
<name>G0MJS5_CAEBE</name>
<dbReference type="InterPro" id="IPR008974">
    <property type="entry name" value="TRAF-like"/>
</dbReference>
<dbReference type="InParanoid" id="G0MJS5"/>
<evidence type="ECO:0000259" key="1">
    <source>
        <dbReference type="PROSITE" id="PS50097"/>
    </source>
</evidence>
<dbReference type="OrthoDB" id="5814172at2759"/>
<dbReference type="Gene3D" id="2.60.210.10">
    <property type="entry name" value="Apoptosis, Tumor Necrosis Factor Receptor Associated Protein 2, Chain A"/>
    <property type="match status" value="1"/>
</dbReference>
<dbReference type="CDD" id="cd18186">
    <property type="entry name" value="BTB_POZ_ZBTB_KLHL-like"/>
    <property type="match status" value="1"/>
</dbReference>
<dbReference type="InterPro" id="IPR000210">
    <property type="entry name" value="BTB/POZ_dom"/>
</dbReference>
<dbReference type="PANTHER" id="PTHR22743:SF165">
    <property type="entry name" value="BTB AND MATH DOMAIN CONTAINING-RELATED"/>
    <property type="match status" value="1"/>
</dbReference>
<dbReference type="SMART" id="SM00061">
    <property type="entry name" value="MATH"/>
    <property type="match status" value="1"/>
</dbReference>